<gene>
    <name evidence="1" type="ORF">YSA_05489</name>
</gene>
<dbReference type="Proteomes" id="UP000005268">
    <property type="component" value="Chromosome"/>
</dbReference>
<dbReference type="KEGG" id="ppi:YSA_05489"/>
<dbReference type="EMBL" id="CP003588">
    <property type="protein sequence ID" value="AFK69736.1"/>
    <property type="molecule type" value="Genomic_DNA"/>
</dbReference>
<reference evidence="1 2" key="1">
    <citation type="journal article" date="2012" name="J. Bacteriol.">
        <title>Complete Genome Sequence of the Naphthalene-Degrading Pseudomonas putida Strain ND6.</title>
        <authorList>
            <person name="Li S."/>
            <person name="Zhao H."/>
            <person name="Li Y."/>
            <person name="Niu S."/>
            <person name="Cai B."/>
        </authorList>
    </citation>
    <scope>NUCLEOTIDE SEQUENCE [LARGE SCALE GENOMIC DNA]</scope>
    <source>
        <strain evidence="1 2">ND6</strain>
    </source>
</reference>
<sequence>MRYPIRPEAECSKRFVVVLKKLLQRKKWPDYARNAQKK</sequence>
<protein>
    <submittedName>
        <fullName evidence="1">Uncharacterized protein</fullName>
    </submittedName>
</protein>
<evidence type="ECO:0000313" key="1">
    <source>
        <dbReference type="EMBL" id="AFK69736.1"/>
    </source>
</evidence>
<accession>I3UW65</accession>
<name>I3UW65_PSEPU</name>
<proteinExistence type="predicted"/>
<evidence type="ECO:0000313" key="2">
    <source>
        <dbReference type="Proteomes" id="UP000005268"/>
    </source>
</evidence>
<dbReference type="AlphaFoldDB" id="I3UW65"/>
<organism evidence="1 2">
    <name type="scientific">Pseudomonas putida ND6</name>
    <dbReference type="NCBI Taxonomy" id="231023"/>
    <lineage>
        <taxon>Bacteria</taxon>
        <taxon>Pseudomonadati</taxon>
        <taxon>Pseudomonadota</taxon>
        <taxon>Gammaproteobacteria</taxon>
        <taxon>Pseudomonadales</taxon>
        <taxon>Pseudomonadaceae</taxon>
        <taxon>Pseudomonas</taxon>
    </lineage>
</organism>
<dbReference type="HOGENOM" id="CLU_3331815_0_0_6"/>